<feature type="transmembrane region" description="Helical" evidence="6">
    <location>
        <begin position="409"/>
        <end position="428"/>
    </location>
</feature>
<organism evidence="8 9">
    <name type="scientific">Catenulispora acidiphila (strain DSM 44928 / JCM 14897 / NBRC 102108 / NRRL B-24433 / ID139908)</name>
    <dbReference type="NCBI Taxonomy" id="479433"/>
    <lineage>
        <taxon>Bacteria</taxon>
        <taxon>Bacillati</taxon>
        <taxon>Actinomycetota</taxon>
        <taxon>Actinomycetes</taxon>
        <taxon>Catenulisporales</taxon>
        <taxon>Catenulisporaceae</taxon>
        <taxon>Catenulispora</taxon>
    </lineage>
</organism>
<evidence type="ECO:0000256" key="2">
    <source>
        <dbReference type="ARBA" id="ARBA00022692"/>
    </source>
</evidence>
<keyword evidence="4 6" id="KW-0472">Membrane</keyword>
<proteinExistence type="predicted"/>
<protein>
    <submittedName>
        <fullName evidence="8">Major facilitator superfamily MFS_1</fullName>
    </submittedName>
</protein>
<feature type="transmembrane region" description="Helical" evidence="6">
    <location>
        <begin position="476"/>
        <end position="499"/>
    </location>
</feature>
<evidence type="ECO:0000256" key="6">
    <source>
        <dbReference type="SAM" id="Phobius"/>
    </source>
</evidence>
<dbReference type="CDD" id="cd17321">
    <property type="entry name" value="MFS_MMR_MDR_like"/>
    <property type="match status" value="1"/>
</dbReference>
<evidence type="ECO:0000313" key="9">
    <source>
        <dbReference type="Proteomes" id="UP000000851"/>
    </source>
</evidence>
<evidence type="ECO:0000256" key="3">
    <source>
        <dbReference type="ARBA" id="ARBA00022989"/>
    </source>
</evidence>
<evidence type="ECO:0000256" key="5">
    <source>
        <dbReference type="SAM" id="MobiDB-lite"/>
    </source>
</evidence>
<feature type="transmembrane region" description="Helical" evidence="6">
    <location>
        <begin position="138"/>
        <end position="159"/>
    </location>
</feature>
<dbReference type="PRINTS" id="PR01036">
    <property type="entry name" value="TCRTETB"/>
</dbReference>
<feature type="transmembrane region" description="Helical" evidence="6">
    <location>
        <begin position="81"/>
        <end position="101"/>
    </location>
</feature>
<feature type="region of interest" description="Disordered" evidence="5">
    <location>
        <begin position="1"/>
        <end position="39"/>
    </location>
</feature>
<dbReference type="GO" id="GO:0005886">
    <property type="term" value="C:plasma membrane"/>
    <property type="evidence" value="ECO:0007669"/>
    <property type="project" value="UniProtKB-SubCell"/>
</dbReference>
<dbReference type="STRING" id="479433.Caci_2459"/>
<feature type="transmembrane region" description="Helical" evidence="6">
    <location>
        <begin position="448"/>
        <end position="470"/>
    </location>
</feature>
<dbReference type="Pfam" id="PF07690">
    <property type="entry name" value="MFS_1"/>
    <property type="match status" value="1"/>
</dbReference>
<feature type="transmembrane region" description="Helical" evidence="6">
    <location>
        <begin position="201"/>
        <end position="220"/>
    </location>
</feature>
<dbReference type="KEGG" id="cai:Caci_2459"/>
<gene>
    <name evidence="8" type="ordered locus">Caci_2459</name>
</gene>
<accession>C7PVY5</accession>
<name>C7PVY5_CATAD</name>
<dbReference type="InterPro" id="IPR036259">
    <property type="entry name" value="MFS_trans_sf"/>
</dbReference>
<feature type="transmembrane region" description="Helical" evidence="6">
    <location>
        <begin position="347"/>
        <end position="364"/>
    </location>
</feature>
<dbReference type="GO" id="GO:0022857">
    <property type="term" value="F:transmembrane transporter activity"/>
    <property type="evidence" value="ECO:0007669"/>
    <property type="project" value="InterPro"/>
</dbReference>
<feature type="transmembrane region" description="Helical" evidence="6">
    <location>
        <begin position="113"/>
        <end position="132"/>
    </location>
</feature>
<feature type="compositionally biased region" description="Polar residues" evidence="5">
    <location>
        <begin position="1"/>
        <end position="25"/>
    </location>
</feature>
<evidence type="ECO:0000256" key="4">
    <source>
        <dbReference type="ARBA" id="ARBA00023136"/>
    </source>
</evidence>
<comment type="subcellular location">
    <subcellularLocation>
        <location evidence="1">Cell membrane</location>
        <topology evidence="1">Multi-pass membrane protein</topology>
    </subcellularLocation>
</comment>
<feature type="transmembrane region" description="Helical" evidence="6">
    <location>
        <begin position="241"/>
        <end position="260"/>
    </location>
</feature>
<dbReference type="PROSITE" id="PS50850">
    <property type="entry name" value="MFS"/>
    <property type="match status" value="1"/>
</dbReference>
<dbReference type="Gene3D" id="1.20.1720.10">
    <property type="entry name" value="Multidrug resistance protein D"/>
    <property type="match status" value="1"/>
</dbReference>
<dbReference type="PANTHER" id="PTHR42718">
    <property type="entry name" value="MAJOR FACILITATOR SUPERFAMILY MULTIDRUG TRANSPORTER MFSC"/>
    <property type="match status" value="1"/>
</dbReference>
<dbReference type="Gene3D" id="1.20.1250.20">
    <property type="entry name" value="MFS general substrate transporter like domains"/>
    <property type="match status" value="1"/>
</dbReference>
<evidence type="ECO:0000256" key="1">
    <source>
        <dbReference type="ARBA" id="ARBA00004651"/>
    </source>
</evidence>
<dbReference type="AlphaFoldDB" id="C7PVY5"/>
<keyword evidence="9" id="KW-1185">Reference proteome</keyword>
<dbReference type="InterPro" id="IPR011701">
    <property type="entry name" value="MFS"/>
</dbReference>
<keyword evidence="2 6" id="KW-0812">Transmembrane</keyword>
<feature type="domain" description="Major facilitator superfamily (MFS) profile" evidence="7">
    <location>
        <begin position="47"/>
        <end position="500"/>
    </location>
</feature>
<dbReference type="PANTHER" id="PTHR42718:SF39">
    <property type="entry name" value="ACTINORHODIN TRANSPORTER-RELATED"/>
    <property type="match status" value="1"/>
</dbReference>
<dbReference type="InterPro" id="IPR020846">
    <property type="entry name" value="MFS_dom"/>
</dbReference>
<dbReference type="eggNOG" id="COG0477">
    <property type="taxonomic scope" value="Bacteria"/>
</dbReference>
<dbReference type="HOGENOM" id="CLU_000960_28_2_11"/>
<evidence type="ECO:0000259" key="7">
    <source>
        <dbReference type="PROSITE" id="PS50850"/>
    </source>
</evidence>
<keyword evidence="3 6" id="KW-1133">Transmembrane helix</keyword>
<feature type="transmembrane region" description="Helical" evidence="6">
    <location>
        <begin position="313"/>
        <end position="335"/>
    </location>
</feature>
<sequence>MLSESGTGPNQMSTPAAGGTTTLSPTRHERTAGAASAPAGNRRSGLILATVLVGYFMALLDGSIVNVALPSIHEKLHASGAGLQMVAAGYIIAYAVLLVTGARLGRILGHERLFKSGLVGFTIASLACGLAQSTGELIIFRVIQGIAAAVMLPQVLSLIQQTFQGEARAKAMSAWTAVLASGIVVGQVLGGILVTANLFGWSWRPVFLVNVPIGIVLYIAAIRSLPSVKPQNSAAGNKVDLAGVLTLSPTILALVVPLVLGHDEHWPLWGWVLLAASVPLLALFLAVERRVARRGDSPILPGRILQMSGMKPSLIVIFLTMVVYAGNLFATAIHLQGTLGFSALKTGLAFAPCAATFGLVSYFWRRIPAHLVRRMSFLGLLIGAAATAAQIWMFKDGGYGGVWFYLNQLVYGFGIGIANAPTMTLALMRVPVADASDASGTLATNAQLAQVVGIASLGTLYLTVAAGHAVHAAGHAMAVLSGAGVVVTLLAAVFSFHLYRLDKHERAATAAGAAAV</sequence>
<dbReference type="EMBL" id="CP001700">
    <property type="protein sequence ID" value="ACU71377.1"/>
    <property type="molecule type" value="Genomic_DNA"/>
</dbReference>
<dbReference type="SUPFAM" id="SSF103473">
    <property type="entry name" value="MFS general substrate transporter"/>
    <property type="match status" value="1"/>
</dbReference>
<evidence type="ECO:0000313" key="8">
    <source>
        <dbReference type="EMBL" id="ACU71377.1"/>
    </source>
</evidence>
<feature type="transmembrane region" description="Helical" evidence="6">
    <location>
        <begin position="46"/>
        <end position="69"/>
    </location>
</feature>
<dbReference type="InParanoid" id="C7PVY5"/>
<reference evidence="8 9" key="1">
    <citation type="journal article" date="2009" name="Stand. Genomic Sci.">
        <title>Complete genome sequence of Catenulispora acidiphila type strain (ID 139908).</title>
        <authorList>
            <person name="Copeland A."/>
            <person name="Lapidus A."/>
            <person name="Glavina Del Rio T."/>
            <person name="Nolan M."/>
            <person name="Lucas S."/>
            <person name="Chen F."/>
            <person name="Tice H."/>
            <person name="Cheng J.F."/>
            <person name="Bruce D."/>
            <person name="Goodwin L."/>
            <person name="Pitluck S."/>
            <person name="Mikhailova N."/>
            <person name="Pati A."/>
            <person name="Ivanova N."/>
            <person name="Mavromatis K."/>
            <person name="Chen A."/>
            <person name="Palaniappan K."/>
            <person name="Chain P."/>
            <person name="Land M."/>
            <person name="Hauser L."/>
            <person name="Chang Y.J."/>
            <person name="Jeffries C.D."/>
            <person name="Chertkov O."/>
            <person name="Brettin T."/>
            <person name="Detter J.C."/>
            <person name="Han C."/>
            <person name="Ali Z."/>
            <person name="Tindall B.J."/>
            <person name="Goker M."/>
            <person name="Bristow J."/>
            <person name="Eisen J.A."/>
            <person name="Markowitz V."/>
            <person name="Hugenholtz P."/>
            <person name="Kyrpides N.C."/>
            <person name="Klenk H.P."/>
        </authorList>
    </citation>
    <scope>NUCLEOTIDE SEQUENCE [LARGE SCALE GENOMIC DNA]</scope>
    <source>
        <strain evidence="9">DSM 44928 / JCM 14897 / NBRC 102108 / NRRL B-24433 / ID139908</strain>
    </source>
</reference>
<dbReference type="RefSeq" id="WP_012786670.1">
    <property type="nucleotide sequence ID" value="NC_013131.1"/>
</dbReference>
<feature type="transmembrane region" description="Helical" evidence="6">
    <location>
        <begin position="376"/>
        <end position="394"/>
    </location>
</feature>
<dbReference type="Proteomes" id="UP000000851">
    <property type="component" value="Chromosome"/>
</dbReference>
<feature type="transmembrane region" description="Helical" evidence="6">
    <location>
        <begin position="171"/>
        <end position="195"/>
    </location>
</feature>
<feature type="transmembrane region" description="Helical" evidence="6">
    <location>
        <begin position="266"/>
        <end position="287"/>
    </location>
</feature>